<protein>
    <submittedName>
        <fullName evidence="11">Galactose-1-phosphate uridylyltransferase</fullName>
        <ecNumber evidence="11">2.7.7.12</ecNumber>
    </submittedName>
</protein>
<feature type="binding site" evidence="8">
    <location>
        <position position="158"/>
    </location>
    <ligand>
        <name>Zn(2+)</name>
        <dbReference type="ChEBI" id="CHEBI:29105"/>
    </ligand>
</feature>
<evidence type="ECO:0000256" key="6">
    <source>
        <dbReference type="ARBA" id="ARBA00023277"/>
    </source>
</evidence>
<dbReference type="Pfam" id="PF01087">
    <property type="entry name" value="GalP_UDP_transf"/>
    <property type="match status" value="1"/>
</dbReference>
<evidence type="ECO:0000256" key="3">
    <source>
        <dbReference type="ARBA" id="ARBA00022695"/>
    </source>
</evidence>
<feature type="binding site" evidence="8">
    <location>
        <position position="209"/>
    </location>
    <ligand>
        <name>Zn(2+)</name>
        <dbReference type="ChEBI" id="CHEBI:29105"/>
    </ligand>
</feature>
<dbReference type="PIRSF" id="PIRSF000808">
    <property type="entry name" value="GalT"/>
    <property type="match status" value="1"/>
</dbReference>
<evidence type="ECO:0000256" key="2">
    <source>
        <dbReference type="ARBA" id="ARBA00022679"/>
    </source>
</evidence>
<keyword evidence="2 11" id="KW-0808">Transferase</keyword>
<sequence>MVSSITTGITAEAELREIGSQTEFGNESSAVFTNCCCPITLPAVRCMSEIRKDPIVDRWVIVATERAAKPVELVQQARTEALQTCPFCEGHEDETTPEILAYRQTPAATDGGGWYVRVIPNKYPAVTAQGNSETAGSGFYQQVRGVGSHEVVIECPQHDTNLAELSTKQVGDVLTVYRDRLRGLASDERLAYALVFKNYGALAGASMEHCHSQILATPNVPLLVAEELAGSLQHHSHSGVCPYCALLAEELEVGSRVVLETAQFVVICPFASRFPFEMWILPRTHASHFEEQNETELTELAASLKSALRRLGAVLNDPAYNYYLHTAPLRTAAMPHFHWHLEVFPRLAQLAGFEHGSGMFINPIRPEHAAELLRAALD</sequence>
<evidence type="ECO:0000256" key="8">
    <source>
        <dbReference type="PIRSR" id="PIRSR000808-3"/>
    </source>
</evidence>
<evidence type="ECO:0000256" key="1">
    <source>
        <dbReference type="ARBA" id="ARBA00010951"/>
    </source>
</evidence>
<evidence type="ECO:0000259" key="9">
    <source>
        <dbReference type="Pfam" id="PF01087"/>
    </source>
</evidence>
<proteinExistence type="inferred from homology"/>
<dbReference type="PANTHER" id="PTHR42763">
    <property type="entry name" value="ADP-GLUCOSE PHOSPHORYLASE"/>
    <property type="match status" value="1"/>
</dbReference>
<gene>
    <name evidence="11" type="primary">galT</name>
    <name evidence="11" type="ORF">Mal52_40000</name>
</gene>
<feature type="domain" description="Galactose-1-phosphate uridyl transferase N-terminal" evidence="9">
    <location>
        <begin position="47"/>
        <end position="221"/>
    </location>
</feature>
<feature type="binding site" evidence="8">
    <location>
        <position position="85"/>
    </location>
    <ligand>
        <name>Zn(2+)</name>
        <dbReference type="ChEBI" id="CHEBI:29105"/>
    </ligand>
</feature>
<comment type="similarity">
    <text evidence="1">Belongs to the galactose-1-phosphate uridylyltransferase type 1 family.</text>
</comment>
<organism evidence="11 12">
    <name type="scientific">Symmachiella dynata</name>
    <dbReference type="NCBI Taxonomy" id="2527995"/>
    <lineage>
        <taxon>Bacteria</taxon>
        <taxon>Pseudomonadati</taxon>
        <taxon>Planctomycetota</taxon>
        <taxon>Planctomycetia</taxon>
        <taxon>Planctomycetales</taxon>
        <taxon>Planctomycetaceae</taxon>
        <taxon>Symmachiella</taxon>
    </lineage>
</organism>
<dbReference type="InterPro" id="IPR001937">
    <property type="entry name" value="GalP_UDPtransf1"/>
</dbReference>
<dbReference type="InterPro" id="IPR053177">
    <property type="entry name" value="ADP-glucose_phosphorylase"/>
</dbReference>
<dbReference type="EC" id="2.7.7.12" evidence="11"/>
<dbReference type="Gene3D" id="3.30.428.10">
    <property type="entry name" value="HIT-like"/>
    <property type="match status" value="2"/>
</dbReference>
<dbReference type="GO" id="GO:0006012">
    <property type="term" value="P:galactose metabolic process"/>
    <property type="evidence" value="ECO:0007669"/>
    <property type="project" value="UniProtKB-UniPathway"/>
</dbReference>
<evidence type="ECO:0000256" key="5">
    <source>
        <dbReference type="ARBA" id="ARBA00022833"/>
    </source>
</evidence>
<dbReference type="PANTHER" id="PTHR42763:SF2">
    <property type="entry name" value="ADP-GLUCOSE PHOSPHORYLASE"/>
    <property type="match status" value="1"/>
</dbReference>
<dbReference type="GO" id="GO:0008108">
    <property type="term" value="F:UDP-glucose:hexose-1-phosphate uridylyltransferase activity"/>
    <property type="evidence" value="ECO:0007669"/>
    <property type="project" value="UniProtKB-EC"/>
</dbReference>
<dbReference type="InterPro" id="IPR005849">
    <property type="entry name" value="GalP_Utransf_N"/>
</dbReference>
<dbReference type="AlphaFoldDB" id="A0A517ZSN7"/>
<evidence type="ECO:0000313" key="11">
    <source>
        <dbReference type="EMBL" id="QDU45506.1"/>
    </source>
</evidence>
<keyword evidence="3 11" id="KW-0548">Nucleotidyltransferase</keyword>
<feature type="active site" description="Tele-UMP-histidine intermediate" evidence="7">
    <location>
        <position position="211"/>
    </location>
</feature>
<dbReference type="GO" id="GO:0008270">
    <property type="term" value="F:zinc ion binding"/>
    <property type="evidence" value="ECO:0007669"/>
    <property type="project" value="InterPro"/>
</dbReference>
<evidence type="ECO:0000313" key="12">
    <source>
        <dbReference type="Proteomes" id="UP000319383"/>
    </source>
</evidence>
<dbReference type="Pfam" id="PF02744">
    <property type="entry name" value="GalP_UDP_tr_C"/>
    <property type="match status" value="1"/>
</dbReference>
<evidence type="ECO:0000259" key="10">
    <source>
        <dbReference type="Pfam" id="PF02744"/>
    </source>
</evidence>
<dbReference type="UniPathway" id="UPA00214"/>
<comment type="cofactor">
    <cofactor evidence="8">
        <name>Zn(2+)</name>
        <dbReference type="ChEBI" id="CHEBI:29105"/>
    </cofactor>
    <text evidence="8">Binds 1 zinc ion per subunit.</text>
</comment>
<feature type="binding site" evidence="8">
    <location>
        <position position="88"/>
    </location>
    <ligand>
        <name>Zn(2+)</name>
        <dbReference type="ChEBI" id="CHEBI:29105"/>
    </ligand>
</feature>
<reference evidence="11 12" key="1">
    <citation type="submission" date="2019-02" db="EMBL/GenBank/DDBJ databases">
        <title>Deep-cultivation of Planctomycetes and their phenomic and genomic characterization uncovers novel biology.</title>
        <authorList>
            <person name="Wiegand S."/>
            <person name="Jogler M."/>
            <person name="Boedeker C."/>
            <person name="Pinto D."/>
            <person name="Vollmers J."/>
            <person name="Rivas-Marin E."/>
            <person name="Kohn T."/>
            <person name="Peeters S.H."/>
            <person name="Heuer A."/>
            <person name="Rast P."/>
            <person name="Oberbeckmann S."/>
            <person name="Bunk B."/>
            <person name="Jeske O."/>
            <person name="Meyerdierks A."/>
            <person name="Storesund J.E."/>
            <person name="Kallscheuer N."/>
            <person name="Luecker S."/>
            <person name="Lage O.M."/>
            <person name="Pohl T."/>
            <person name="Merkel B.J."/>
            <person name="Hornburger P."/>
            <person name="Mueller R.-W."/>
            <person name="Bruemmer F."/>
            <person name="Labrenz M."/>
            <person name="Spormann A.M."/>
            <person name="Op den Camp H."/>
            <person name="Overmann J."/>
            <person name="Amann R."/>
            <person name="Jetten M.S.M."/>
            <person name="Mascher T."/>
            <person name="Medema M.H."/>
            <person name="Devos D.P."/>
            <person name="Kaster A.-K."/>
            <person name="Ovreas L."/>
            <person name="Rohde M."/>
            <person name="Galperin M.Y."/>
            <person name="Jogler C."/>
        </authorList>
    </citation>
    <scope>NUCLEOTIDE SEQUENCE [LARGE SCALE GENOMIC DNA]</scope>
    <source>
        <strain evidence="11 12">Mal52</strain>
    </source>
</reference>
<feature type="domain" description="Galactose-1-phosphate uridyl transferase C-terminal" evidence="10">
    <location>
        <begin position="249"/>
        <end position="364"/>
    </location>
</feature>
<dbReference type="InterPro" id="IPR005850">
    <property type="entry name" value="GalP_Utransf_C"/>
</dbReference>
<accession>A0A517ZSN7</accession>
<dbReference type="SUPFAM" id="SSF54197">
    <property type="entry name" value="HIT-like"/>
    <property type="match status" value="2"/>
</dbReference>
<keyword evidence="12" id="KW-1185">Reference proteome</keyword>
<dbReference type="Proteomes" id="UP000319383">
    <property type="component" value="Chromosome"/>
</dbReference>
<evidence type="ECO:0000256" key="4">
    <source>
        <dbReference type="ARBA" id="ARBA00022723"/>
    </source>
</evidence>
<dbReference type="KEGG" id="sdyn:Mal52_40000"/>
<keyword evidence="5 8" id="KW-0862">Zinc</keyword>
<keyword evidence="6" id="KW-0119">Carbohydrate metabolism</keyword>
<evidence type="ECO:0000256" key="7">
    <source>
        <dbReference type="PIRSR" id="PIRSR000808-1"/>
    </source>
</evidence>
<name>A0A517ZSN7_9PLAN</name>
<dbReference type="InterPro" id="IPR036265">
    <property type="entry name" value="HIT-like_sf"/>
</dbReference>
<dbReference type="EMBL" id="CP036276">
    <property type="protein sequence ID" value="QDU45506.1"/>
    <property type="molecule type" value="Genomic_DNA"/>
</dbReference>
<keyword evidence="4 8" id="KW-0479">Metal-binding</keyword>